<dbReference type="Proteomes" id="UP000295146">
    <property type="component" value="Unassembled WGS sequence"/>
</dbReference>
<feature type="transmembrane region" description="Helical" evidence="1">
    <location>
        <begin position="238"/>
        <end position="258"/>
    </location>
</feature>
<sequence>MRRGPGARIRRQWPVLAAAVAAGLTFVISGVIRGTYPFGDGPRSTNDLGQQFVPMYAHYRDMLTGQGVGDLFFNWSSGFGVPFLGDFMAYVGSTLSWIVLLFPRDHIDLALFLVDVFAIGIAAGAMTAYLRRLRPGPAWIAAVAGISYGACGWAIDDAAYMSVWLNGLIAFPIICLLCEWILSRRSAVSLLVSPLVIALLWTSHFYTVYMATIGAAIVVAARILAYDASVSWRHRLTGAVRCIIAVGLGIGLAAPLLLPTFRIVQAARPSPDVAFRPIGAIDFLARLLPGSEGVGATPGLAVGTVLLLLVVSFPFNRAVPGRERIVWTVTVALTMLSMQVDFTHDVWHGFDTPNGSQYRQAFVVAGLLVIVGWMSAASGLRTALAVAAPVGVVLVLYVVTWNVRTTTTTTRVVVPLLIVISVAAWLASRRPDRFRGLAVAILVGAVIAEVSVSSAAIDAQRSKILSAKAPWGEQHTAIRGLVESASDWPMHRAAPGADQTVNDPMLIGGEGPQYYSSTIPDRVSQQLLDLGFGYSSYGRATIDPQNPVIDVAFAIRHRVVVGDDEVPKLERYDSAPLVTVRPAKPFLSRDPGPFGVQETALGADVYTIPKVLGEKDPEVSVSDRRGGLTIAPTAGAVLPLETRLHATCAPGSEVWFAAPIYVGDVLVDGHHWVTNLDPKAKSPGIYSGAPMLRVGTAGADGKVEVQLRLSARTKLPSSPIGCLHRDRLEAAATQLGASKVSAVTVGGHSIHVRLQPGEAAAVVIAVVRIDGWRCSVDGKASRNPSARGGLLAVAVPAGASDVSCAYRPVGARMGLAVGAIALLGLMLVAAALLVLRRRAAGRQGW</sequence>
<feature type="transmembrane region" description="Helical" evidence="1">
    <location>
        <begin position="109"/>
        <end position="130"/>
    </location>
</feature>
<keyword evidence="3" id="KW-1185">Reference proteome</keyword>
<evidence type="ECO:0000313" key="2">
    <source>
        <dbReference type="EMBL" id="TDW75240.1"/>
    </source>
</evidence>
<feature type="transmembrane region" description="Helical" evidence="1">
    <location>
        <begin position="163"/>
        <end position="183"/>
    </location>
</feature>
<evidence type="ECO:0000256" key="1">
    <source>
        <dbReference type="SAM" id="Phobius"/>
    </source>
</evidence>
<gene>
    <name evidence="2" type="ORF">EV653_0362</name>
</gene>
<keyword evidence="1" id="KW-1133">Transmembrane helix</keyword>
<dbReference type="RefSeq" id="WP_134097278.1">
    <property type="nucleotide sequence ID" value="NZ_SODP01000001.1"/>
</dbReference>
<reference evidence="2 3" key="1">
    <citation type="submission" date="2019-03" db="EMBL/GenBank/DDBJ databases">
        <title>Genomic Encyclopedia of Type Strains, Phase III (KMG-III): the genomes of soil and plant-associated and newly described type strains.</title>
        <authorList>
            <person name="Whitman W."/>
        </authorList>
    </citation>
    <scope>NUCLEOTIDE SEQUENCE [LARGE SCALE GENOMIC DNA]</scope>
    <source>
        <strain evidence="2 3">VKM Ac-2573</strain>
    </source>
</reference>
<comment type="caution">
    <text evidence="2">The sequence shown here is derived from an EMBL/GenBank/DDBJ whole genome shotgun (WGS) entry which is preliminary data.</text>
</comment>
<dbReference type="AlphaFoldDB" id="A0A4R8CFY9"/>
<dbReference type="OrthoDB" id="9815466at2"/>
<feature type="transmembrane region" description="Helical" evidence="1">
    <location>
        <begin position="383"/>
        <end position="403"/>
    </location>
</feature>
<accession>A0A4R8CFY9</accession>
<feature type="transmembrane region" description="Helical" evidence="1">
    <location>
        <begin position="813"/>
        <end position="835"/>
    </location>
</feature>
<name>A0A4R8CFY9_9ACTN</name>
<dbReference type="InterPro" id="IPR018580">
    <property type="entry name" value="Uncharacterised_YfhO"/>
</dbReference>
<feature type="transmembrane region" description="Helical" evidence="1">
    <location>
        <begin position="79"/>
        <end position="102"/>
    </location>
</feature>
<feature type="transmembrane region" description="Helical" evidence="1">
    <location>
        <begin position="357"/>
        <end position="376"/>
    </location>
</feature>
<feature type="transmembrane region" description="Helical" evidence="1">
    <location>
        <begin position="409"/>
        <end position="427"/>
    </location>
</feature>
<feature type="transmembrane region" description="Helical" evidence="1">
    <location>
        <begin position="293"/>
        <end position="313"/>
    </location>
</feature>
<dbReference type="EMBL" id="SODP01000001">
    <property type="protein sequence ID" value="TDW75240.1"/>
    <property type="molecule type" value="Genomic_DNA"/>
</dbReference>
<proteinExistence type="predicted"/>
<feature type="transmembrane region" description="Helical" evidence="1">
    <location>
        <begin position="325"/>
        <end position="342"/>
    </location>
</feature>
<dbReference type="Pfam" id="PF09586">
    <property type="entry name" value="YfhO"/>
    <property type="match status" value="2"/>
</dbReference>
<organism evidence="2 3">
    <name type="scientific">Kribbella pratensis</name>
    <dbReference type="NCBI Taxonomy" id="2512112"/>
    <lineage>
        <taxon>Bacteria</taxon>
        <taxon>Bacillati</taxon>
        <taxon>Actinomycetota</taxon>
        <taxon>Actinomycetes</taxon>
        <taxon>Propionibacteriales</taxon>
        <taxon>Kribbellaceae</taxon>
        <taxon>Kribbella</taxon>
    </lineage>
</organism>
<feature type="transmembrane region" description="Helical" evidence="1">
    <location>
        <begin position="136"/>
        <end position="156"/>
    </location>
</feature>
<keyword evidence="1" id="KW-0472">Membrane</keyword>
<feature type="transmembrane region" description="Helical" evidence="1">
    <location>
        <begin position="203"/>
        <end position="226"/>
    </location>
</feature>
<dbReference type="PANTHER" id="PTHR38454:SF1">
    <property type="entry name" value="INTEGRAL MEMBRANE PROTEIN"/>
    <property type="match status" value="1"/>
</dbReference>
<dbReference type="PANTHER" id="PTHR38454">
    <property type="entry name" value="INTEGRAL MEMBRANE PROTEIN-RELATED"/>
    <property type="match status" value="1"/>
</dbReference>
<feature type="transmembrane region" description="Helical" evidence="1">
    <location>
        <begin position="12"/>
        <end position="32"/>
    </location>
</feature>
<protein>
    <submittedName>
        <fullName evidence="2">Membrane protein YfhO</fullName>
    </submittedName>
</protein>
<feature type="transmembrane region" description="Helical" evidence="1">
    <location>
        <begin position="434"/>
        <end position="457"/>
    </location>
</feature>
<keyword evidence="1" id="KW-0812">Transmembrane</keyword>
<evidence type="ECO:0000313" key="3">
    <source>
        <dbReference type="Proteomes" id="UP000295146"/>
    </source>
</evidence>